<accession>A0ABN2W4N1</accession>
<dbReference type="Gene3D" id="1.10.1200.10">
    <property type="entry name" value="ACP-like"/>
    <property type="match status" value="1"/>
</dbReference>
<dbReference type="PROSITE" id="PS00012">
    <property type="entry name" value="PHOSPHOPANTETHEINE"/>
    <property type="match status" value="1"/>
</dbReference>
<feature type="domain" description="Carrier" evidence="3">
    <location>
        <begin position="521"/>
        <end position="593"/>
    </location>
</feature>
<dbReference type="PANTHER" id="PTHR45527:SF1">
    <property type="entry name" value="FATTY ACID SYNTHASE"/>
    <property type="match status" value="1"/>
</dbReference>
<keyword evidence="1" id="KW-0596">Phosphopantetheine</keyword>
<organism evidence="4 5">
    <name type="scientific">Streptomyces albiaxialis</name>
    <dbReference type="NCBI Taxonomy" id="329523"/>
    <lineage>
        <taxon>Bacteria</taxon>
        <taxon>Bacillati</taxon>
        <taxon>Actinomycetota</taxon>
        <taxon>Actinomycetes</taxon>
        <taxon>Kitasatosporales</taxon>
        <taxon>Streptomycetaceae</taxon>
        <taxon>Streptomyces</taxon>
    </lineage>
</organism>
<proteinExistence type="predicted"/>
<evidence type="ECO:0000259" key="3">
    <source>
        <dbReference type="PROSITE" id="PS50075"/>
    </source>
</evidence>
<dbReference type="InterPro" id="IPR036736">
    <property type="entry name" value="ACP-like_sf"/>
</dbReference>
<dbReference type="CDD" id="cd05930">
    <property type="entry name" value="A_NRPS"/>
    <property type="match status" value="1"/>
</dbReference>
<dbReference type="InterPro" id="IPR009081">
    <property type="entry name" value="PP-bd_ACP"/>
</dbReference>
<evidence type="ECO:0000313" key="4">
    <source>
        <dbReference type="EMBL" id="GAA2083678.1"/>
    </source>
</evidence>
<dbReference type="InterPro" id="IPR020806">
    <property type="entry name" value="PKS_PP-bd"/>
</dbReference>
<evidence type="ECO:0000313" key="5">
    <source>
        <dbReference type="Proteomes" id="UP001500016"/>
    </source>
</evidence>
<dbReference type="Gene3D" id="3.30.300.30">
    <property type="match status" value="1"/>
</dbReference>
<dbReference type="Gene3D" id="3.40.50.12780">
    <property type="entry name" value="N-terminal domain of ligase-like"/>
    <property type="match status" value="1"/>
</dbReference>
<dbReference type="SUPFAM" id="SSF47336">
    <property type="entry name" value="ACP-like"/>
    <property type="match status" value="1"/>
</dbReference>
<dbReference type="Proteomes" id="UP001500016">
    <property type="component" value="Unassembled WGS sequence"/>
</dbReference>
<dbReference type="PROSITE" id="PS50075">
    <property type="entry name" value="CARRIER"/>
    <property type="match status" value="1"/>
</dbReference>
<dbReference type="PANTHER" id="PTHR45527">
    <property type="entry name" value="NONRIBOSOMAL PEPTIDE SYNTHETASE"/>
    <property type="match status" value="1"/>
</dbReference>
<evidence type="ECO:0000256" key="2">
    <source>
        <dbReference type="ARBA" id="ARBA00022553"/>
    </source>
</evidence>
<keyword evidence="5" id="KW-1185">Reference proteome</keyword>
<dbReference type="SMART" id="SM01294">
    <property type="entry name" value="PKS_PP_betabranch"/>
    <property type="match status" value="1"/>
</dbReference>
<evidence type="ECO:0000256" key="1">
    <source>
        <dbReference type="ARBA" id="ARBA00022450"/>
    </source>
</evidence>
<dbReference type="Pfam" id="PF00550">
    <property type="entry name" value="PP-binding"/>
    <property type="match status" value="1"/>
</dbReference>
<dbReference type="InterPro" id="IPR025110">
    <property type="entry name" value="AMP-bd_C"/>
</dbReference>
<dbReference type="NCBIfam" id="TIGR01733">
    <property type="entry name" value="AA-adenyl-dom"/>
    <property type="match status" value="1"/>
</dbReference>
<protein>
    <recommendedName>
        <fullName evidence="3">Carrier domain-containing protein</fullName>
    </recommendedName>
</protein>
<dbReference type="EMBL" id="BAAAPE010000011">
    <property type="protein sequence ID" value="GAA2083678.1"/>
    <property type="molecule type" value="Genomic_DNA"/>
</dbReference>
<dbReference type="Pfam" id="PF13193">
    <property type="entry name" value="AMP-binding_C"/>
    <property type="match status" value="1"/>
</dbReference>
<dbReference type="InterPro" id="IPR045851">
    <property type="entry name" value="AMP-bd_C_sf"/>
</dbReference>
<keyword evidence="2" id="KW-0597">Phosphoprotein</keyword>
<dbReference type="SUPFAM" id="SSF56801">
    <property type="entry name" value="Acetyl-CoA synthetase-like"/>
    <property type="match status" value="1"/>
</dbReference>
<dbReference type="PROSITE" id="PS00455">
    <property type="entry name" value="AMP_BINDING"/>
    <property type="match status" value="1"/>
</dbReference>
<dbReference type="InterPro" id="IPR010071">
    <property type="entry name" value="AA_adenyl_dom"/>
</dbReference>
<dbReference type="InterPro" id="IPR020845">
    <property type="entry name" value="AMP-binding_CS"/>
</dbReference>
<sequence length="593" mass="62608">MTLTQEAGRAGSGTRLLHELVAEQAARTPDAPAVEAGDTRISYAELDSRATQLAWLLRERGVTAGAVVGVCLERSVELVVSHLAALKAGAAYLALDPSDPADRLAYALRDAGAAVVLTEAVTASDWPEAAAALALDVHGAEKEAAAEVRQSTPPSELTGAACAYVIYTSGSTGRPKGVLVPHEGVVNLARWHGAEHGLTGEDRCALLARVAFDAICWETWSALAAGSCLVVAPAAVKQDPDATLAWLADERITVGFLPPLLAERLYTSPHATRSALRVLLTGSDRLAQHPPAGLPFSVHNNYGPTEYSVVGAAGTVPAGAEGSPSLGVPVAHTRVRVLDEDLAEVAEGATGEIHLSGTGLAQGYLGRPGLTAEKFVPDPYSGEPGARMYATGDLGRWNPDGTLAFEGRADRQVKIRGYRVECGEVETRLLAHTFVREAAVVARPDTAGTPRLVAYLVCPPGHEPAEAELREHLAQALPEWMIPSVYHPLAALPKNANGKVDHAQLPEPHTERPDTGSAFAGARNATEETIARIWGEVLNLDEIGIYDNFFDLGGHSLLATEIVERISVEFDADLDVRAIFDYPTIAELAASLS</sequence>
<gene>
    <name evidence="4" type="ORF">GCM10009801_44290</name>
</gene>
<dbReference type="SMART" id="SM00823">
    <property type="entry name" value="PKS_PP"/>
    <property type="match status" value="1"/>
</dbReference>
<name>A0ABN2W4N1_9ACTN</name>
<dbReference type="RefSeq" id="WP_344530799.1">
    <property type="nucleotide sequence ID" value="NZ_BAAAPE010000011.1"/>
</dbReference>
<dbReference type="Pfam" id="PF00501">
    <property type="entry name" value="AMP-binding"/>
    <property type="match status" value="1"/>
</dbReference>
<reference evidence="4 5" key="1">
    <citation type="journal article" date="2019" name="Int. J. Syst. Evol. Microbiol.">
        <title>The Global Catalogue of Microorganisms (GCM) 10K type strain sequencing project: providing services to taxonomists for standard genome sequencing and annotation.</title>
        <authorList>
            <consortium name="The Broad Institute Genomics Platform"/>
            <consortium name="The Broad Institute Genome Sequencing Center for Infectious Disease"/>
            <person name="Wu L."/>
            <person name="Ma J."/>
        </authorList>
    </citation>
    <scope>NUCLEOTIDE SEQUENCE [LARGE SCALE GENOMIC DNA]</scope>
    <source>
        <strain evidence="4 5">JCM 15478</strain>
    </source>
</reference>
<dbReference type="InterPro" id="IPR000873">
    <property type="entry name" value="AMP-dep_synth/lig_dom"/>
</dbReference>
<dbReference type="InterPro" id="IPR006162">
    <property type="entry name" value="Ppantetheine_attach_site"/>
</dbReference>
<dbReference type="InterPro" id="IPR042099">
    <property type="entry name" value="ANL_N_sf"/>
</dbReference>
<comment type="caution">
    <text evidence="4">The sequence shown here is derived from an EMBL/GenBank/DDBJ whole genome shotgun (WGS) entry which is preliminary data.</text>
</comment>